<evidence type="ECO:0000313" key="3">
    <source>
        <dbReference type="Proteomes" id="UP000053268"/>
    </source>
</evidence>
<dbReference type="AlphaFoldDB" id="A0A194Q855"/>
<dbReference type="Proteomes" id="UP000053268">
    <property type="component" value="Unassembled WGS sequence"/>
</dbReference>
<name>A0A194Q855_PAPXU</name>
<accession>A0A194Q855</accession>
<feature type="signal peptide" evidence="1">
    <location>
        <begin position="1"/>
        <end position="22"/>
    </location>
</feature>
<evidence type="ECO:0000256" key="1">
    <source>
        <dbReference type="SAM" id="SignalP"/>
    </source>
</evidence>
<keyword evidence="1" id="KW-0732">Signal</keyword>
<keyword evidence="3" id="KW-1185">Reference proteome</keyword>
<sequence>MSAMRNTLLFALLLLAFASIECAPFFDAIYDAINGNGRRSYGYGSGYGNYGYNYGYNGYGGNGYRHAERPQRQGKTYKEICRVHYPDAVAFPGAGGRKDESMDYVKEDMRKKGVNTTADRDVCRKRLWMYPCTNVQKRQRLGGSGGAW</sequence>
<dbReference type="EMBL" id="KQ459302">
    <property type="protein sequence ID" value="KPJ01708.1"/>
    <property type="molecule type" value="Genomic_DNA"/>
</dbReference>
<organism evidence="2 3">
    <name type="scientific">Papilio xuthus</name>
    <name type="common">Asian swallowtail butterfly</name>
    <dbReference type="NCBI Taxonomy" id="66420"/>
    <lineage>
        <taxon>Eukaryota</taxon>
        <taxon>Metazoa</taxon>
        <taxon>Ecdysozoa</taxon>
        <taxon>Arthropoda</taxon>
        <taxon>Hexapoda</taxon>
        <taxon>Insecta</taxon>
        <taxon>Pterygota</taxon>
        <taxon>Neoptera</taxon>
        <taxon>Endopterygota</taxon>
        <taxon>Lepidoptera</taxon>
        <taxon>Glossata</taxon>
        <taxon>Ditrysia</taxon>
        <taxon>Papilionoidea</taxon>
        <taxon>Papilionidae</taxon>
        <taxon>Papilioninae</taxon>
        <taxon>Papilio</taxon>
    </lineage>
</organism>
<proteinExistence type="predicted"/>
<reference evidence="2 3" key="1">
    <citation type="journal article" date="2015" name="Nat. Commun.">
        <title>Outbred genome sequencing and CRISPR/Cas9 gene editing in butterflies.</title>
        <authorList>
            <person name="Li X."/>
            <person name="Fan D."/>
            <person name="Zhang W."/>
            <person name="Liu G."/>
            <person name="Zhang L."/>
            <person name="Zhao L."/>
            <person name="Fang X."/>
            <person name="Chen L."/>
            <person name="Dong Y."/>
            <person name="Chen Y."/>
            <person name="Ding Y."/>
            <person name="Zhao R."/>
            <person name="Feng M."/>
            <person name="Zhu Y."/>
            <person name="Feng Y."/>
            <person name="Jiang X."/>
            <person name="Zhu D."/>
            <person name="Xiang H."/>
            <person name="Feng X."/>
            <person name="Li S."/>
            <person name="Wang J."/>
            <person name="Zhang G."/>
            <person name="Kronforst M.R."/>
            <person name="Wang W."/>
        </authorList>
    </citation>
    <scope>NUCLEOTIDE SEQUENCE [LARGE SCALE GENOMIC DNA]</scope>
    <source>
        <strain evidence="2">Ya'a_city_454_Px</strain>
        <tissue evidence="2">Whole body</tissue>
    </source>
</reference>
<feature type="chain" id="PRO_5008264126" description="Cuticular protein" evidence="1">
    <location>
        <begin position="23"/>
        <end position="148"/>
    </location>
</feature>
<evidence type="ECO:0008006" key="4">
    <source>
        <dbReference type="Google" id="ProtNLM"/>
    </source>
</evidence>
<evidence type="ECO:0000313" key="2">
    <source>
        <dbReference type="EMBL" id="KPJ01708.1"/>
    </source>
</evidence>
<protein>
    <recommendedName>
        <fullName evidence="4">Cuticular protein</fullName>
    </recommendedName>
</protein>
<gene>
    <name evidence="2" type="ORF">RR46_06004</name>
</gene>